<dbReference type="PANTHER" id="PTHR10963:SF55">
    <property type="entry name" value="GLYCOSIDE HYDROLASE FAMILY 16 PROTEIN"/>
    <property type="match status" value="1"/>
</dbReference>
<dbReference type="PROSITE" id="PS51762">
    <property type="entry name" value="GH16_2"/>
    <property type="match status" value="1"/>
</dbReference>
<feature type="region of interest" description="Disordered" evidence="2">
    <location>
        <begin position="37"/>
        <end position="61"/>
    </location>
</feature>
<comment type="caution">
    <text evidence="4">The sequence shown here is derived from an EMBL/GenBank/DDBJ whole genome shotgun (WGS) entry which is preliminary data.</text>
</comment>
<dbReference type="GO" id="GO:0004553">
    <property type="term" value="F:hydrolase activity, hydrolyzing O-glycosyl compounds"/>
    <property type="evidence" value="ECO:0007669"/>
    <property type="project" value="InterPro"/>
</dbReference>
<dbReference type="PANTHER" id="PTHR10963">
    <property type="entry name" value="GLYCOSYL HYDROLASE-RELATED"/>
    <property type="match status" value="1"/>
</dbReference>
<dbReference type="InterPro" id="IPR000757">
    <property type="entry name" value="Beta-glucanase-like"/>
</dbReference>
<dbReference type="Gene3D" id="2.60.120.200">
    <property type="match status" value="1"/>
</dbReference>
<dbReference type="PROSITE" id="PS51257">
    <property type="entry name" value="PROKAR_LIPOPROTEIN"/>
    <property type="match status" value="1"/>
</dbReference>
<accession>A0A5M5EIH0</accession>
<dbReference type="EMBL" id="VWKB01000050">
    <property type="protein sequence ID" value="KAA4089853.1"/>
    <property type="molecule type" value="Genomic_DNA"/>
</dbReference>
<keyword evidence="4" id="KW-0378">Hydrolase</keyword>
<dbReference type="Pfam" id="PF00722">
    <property type="entry name" value="Glyco_hydro_16"/>
    <property type="match status" value="1"/>
</dbReference>
<evidence type="ECO:0000313" key="4">
    <source>
        <dbReference type="EMBL" id="KAA4089853.1"/>
    </source>
</evidence>
<dbReference type="AlphaFoldDB" id="A0A5M5EIH0"/>
<gene>
    <name evidence="4" type="ORF">F3D66_26230</name>
</gene>
<dbReference type="InterPro" id="IPR050546">
    <property type="entry name" value="Glycosyl_Hydrlase_16"/>
</dbReference>
<sequence length="369" mass="43269">MLGLFLRHLYYMIYKIVYISFFLMFLLSFSSGCSSEEKDIPDPDSGIPGGDEGSDDGDKETDKVSPFMCTPYNSDKFEKQILYSCEFDRGFDTEYWENPKDDKFATWTFFPENVETRDGKLELKIKYYKHKRGTKDLYFTSGMLRSKSKVGYGYYEARIKGADVWPGTCSAFWLYTFPSEIDNSNGKKNDVVYNEIDVIELQQVPKSKFILSQNMHIWILDEDLKNEQIKAGQYPKLGKNETTVSWNPEDDYHVYAVENRPDSVVFYVDNVRVASKPNYFWHMDMYLTLSLGLRTPFEKYEADGQRLAVNPDGLDKSVLDNEGEFINPESPQRFTSVMYVDYIRSWKRDYENFESSKRAFTDEDKQRFK</sequence>
<dbReference type="SUPFAM" id="SSF49899">
    <property type="entry name" value="Concanavalin A-like lectins/glucanases"/>
    <property type="match status" value="1"/>
</dbReference>
<evidence type="ECO:0000259" key="3">
    <source>
        <dbReference type="PROSITE" id="PS51762"/>
    </source>
</evidence>
<keyword evidence="5" id="KW-1185">Reference proteome</keyword>
<proteinExistence type="inferred from homology"/>
<evidence type="ECO:0000256" key="2">
    <source>
        <dbReference type="SAM" id="MobiDB-lite"/>
    </source>
</evidence>
<protein>
    <submittedName>
        <fullName evidence="4">Family 16 glycosylhydrolase</fullName>
    </submittedName>
</protein>
<comment type="similarity">
    <text evidence="1">Belongs to the glycosyl hydrolase 16 family.</text>
</comment>
<name>A0A5M5EIH0_BACOV</name>
<evidence type="ECO:0000256" key="1">
    <source>
        <dbReference type="ARBA" id="ARBA00006865"/>
    </source>
</evidence>
<organism evidence="4 5">
    <name type="scientific">Bacteroides ovatus</name>
    <dbReference type="NCBI Taxonomy" id="28116"/>
    <lineage>
        <taxon>Bacteria</taxon>
        <taxon>Pseudomonadati</taxon>
        <taxon>Bacteroidota</taxon>
        <taxon>Bacteroidia</taxon>
        <taxon>Bacteroidales</taxon>
        <taxon>Bacteroidaceae</taxon>
        <taxon>Bacteroides</taxon>
    </lineage>
</organism>
<dbReference type="SMR" id="A0A5M5EIH0"/>
<evidence type="ECO:0000313" key="5">
    <source>
        <dbReference type="Proteomes" id="UP000473905"/>
    </source>
</evidence>
<dbReference type="Proteomes" id="UP000473905">
    <property type="component" value="Unassembled WGS sequence"/>
</dbReference>
<reference evidence="4 5" key="1">
    <citation type="journal article" date="2019" name="Nat. Med.">
        <title>A library of human gut bacterial isolates paired with longitudinal multiomics data enables mechanistic microbiome research.</title>
        <authorList>
            <person name="Poyet M."/>
            <person name="Groussin M."/>
            <person name="Gibbons S.M."/>
            <person name="Avila-Pacheco J."/>
            <person name="Jiang X."/>
            <person name="Kearney S.M."/>
            <person name="Perrotta A.R."/>
            <person name="Berdy B."/>
            <person name="Zhao S."/>
            <person name="Lieberman T.D."/>
            <person name="Swanson P.K."/>
            <person name="Smith M."/>
            <person name="Roesemann S."/>
            <person name="Alexander J.E."/>
            <person name="Rich S.A."/>
            <person name="Livny J."/>
            <person name="Vlamakis H."/>
            <person name="Clish C."/>
            <person name="Bullock K."/>
            <person name="Deik A."/>
            <person name="Scott J."/>
            <person name="Pierce K.A."/>
            <person name="Xavier R.J."/>
            <person name="Alm E.J."/>
        </authorList>
    </citation>
    <scope>NUCLEOTIDE SEQUENCE [LARGE SCALE GENOMIC DNA]</scope>
    <source>
        <strain evidence="4 5">BIOML-A134</strain>
    </source>
</reference>
<dbReference type="GO" id="GO:0005975">
    <property type="term" value="P:carbohydrate metabolic process"/>
    <property type="evidence" value="ECO:0007669"/>
    <property type="project" value="InterPro"/>
</dbReference>
<dbReference type="InterPro" id="IPR013320">
    <property type="entry name" value="ConA-like_dom_sf"/>
</dbReference>
<feature type="domain" description="GH16" evidence="3">
    <location>
        <begin position="35"/>
        <end position="351"/>
    </location>
</feature>